<dbReference type="PROSITE" id="PS50158">
    <property type="entry name" value="ZF_CCHC"/>
    <property type="match status" value="2"/>
</dbReference>
<evidence type="ECO:0000256" key="2">
    <source>
        <dbReference type="SAM" id="MobiDB-lite"/>
    </source>
</evidence>
<feature type="compositionally biased region" description="Basic and acidic residues" evidence="2">
    <location>
        <begin position="33"/>
        <end position="47"/>
    </location>
</feature>
<dbReference type="EMBL" id="BSXT01001839">
    <property type="protein sequence ID" value="GMF45583.1"/>
    <property type="molecule type" value="Genomic_DNA"/>
</dbReference>
<organism evidence="4 5">
    <name type="scientific">Phytophthora fragariaefolia</name>
    <dbReference type="NCBI Taxonomy" id="1490495"/>
    <lineage>
        <taxon>Eukaryota</taxon>
        <taxon>Sar</taxon>
        <taxon>Stramenopiles</taxon>
        <taxon>Oomycota</taxon>
        <taxon>Peronosporomycetes</taxon>
        <taxon>Peronosporales</taxon>
        <taxon>Peronosporaceae</taxon>
        <taxon>Phytophthora</taxon>
    </lineage>
</organism>
<evidence type="ECO:0000313" key="4">
    <source>
        <dbReference type="EMBL" id="GMF45583.1"/>
    </source>
</evidence>
<feature type="region of interest" description="Disordered" evidence="2">
    <location>
        <begin position="469"/>
        <end position="493"/>
    </location>
</feature>
<comment type="caution">
    <text evidence="4">The sequence shown here is derived from an EMBL/GenBank/DDBJ whole genome shotgun (WGS) entry which is preliminary data.</text>
</comment>
<dbReference type="InterPro" id="IPR036875">
    <property type="entry name" value="Znf_CCHC_sf"/>
</dbReference>
<proteinExistence type="predicted"/>
<keyword evidence="5" id="KW-1185">Reference proteome</keyword>
<dbReference type="Gene3D" id="4.10.60.10">
    <property type="entry name" value="Zinc finger, CCHC-type"/>
    <property type="match status" value="2"/>
</dbReference>
<keyword evidence="1" id="KW-0862">Zinc</keyword>
<feature type="region of interest" description="Disordered" evidence="2">
    <location>
        <begin position="333"/>
        <end position="427"/>
    </location>
</feature>
<name>A0A9W6XS10_9STRA</name>
<dbReference type="Proteomes" id="UP001165121">
    <property type="component" value="Unassembled WGS sequence"/>
</dbReference>
<keyword evidence="1" id="KW-0863">Zinc-finger</keyword>
<feature type="region of interest" description="Disordered" evidence="2">
    <location>
        <begin position="18"/>
        <end position="52"/>
    </location>
</feature>
<feature type="domain" description="CCHC-type" evidence="3">
    <location>
        <begin position="450"/>
        <end position="466"/>
    </location>
</feature>
<feature type="compositionally biased region" description="Basic and acidic residues" evidence="2">
    <location>
        <begin position="75"/>
        <end position="85"/>
    </location>
</feature>
<feature type="compositionally biased region" description="Basic and acidic residues" evidence="2">
    <location>
        <begin position="135"/>
        <end position="148"/>
    </location>
</feature>
<sequence length="493" mass="53614">MGSEVSGSCVTTTAAREVVAESSSNTAADECSDDRLGVGRYGERGGEKTAGQRTWGCFQKRFSVRVPEQLTSTPARDERHDDSHVVRGGQRTMPRSLRSVRAMTRRPDDDDYGSSSSSSDASGDDGSGSSGEKSSSSDDEHSDDEVGGRRGRHERRHRDRRRVSAKKSVKYLELPTFEPSPKMSVSTWMDGVDLALMNRVAKLDKSAAEWRVNVRRMMPGETYADFAAGLRDVVGRNKVSERVLLAQFYRWLDKTTKKLVKQAPKPTTHEDTVDIATEIDDPMDNVAQGMMNIGLPWRTAPSPYLIPMAGTTGQTIVVPGIGGTGLPSTITGTAQTLTSDGTVTQGEPKMAERKRNTAVYSGKAAAKPATKAKTKRESVGSSDDEPDAKPKKKRFKAAVKQVTSGDNTGTRSSRNVQRGGQDDNVRRDGRACYQCGQSGHWATQCPNGAKCFACNQTGHYARACPDAEAKAHNDAYQQSREQQPKPSAGNKER</sequence>
<reference evidence="4" key="1">
    <citation type="submission" date="2023-04" db="EMBL/GenBank/DDBJ databases">
        <title>Phytophthora fragariaefolia NBRC 109709.</title>
        <authorList>
            <person name="Ichikawa N."/>
            <person name="Sato H."/>
            <person name="Tonouchi N."/>
        </authorList>
    </citation>
    <scope>NUCLEOTIDE SEQUENCE</scope>
    <source>
        <strain evidence="4">NBRC 109709</strain>
    </source>
</reference>
<feature type="compositionally biased region" description="Polar residues" evidence="2">
    <location>
        <begin position="475"/>
        <end position="485"/>
    </location>
</feature>
<protein>
    <submittedName>
        <fullName evidence="4">Unnamed protein product</fullName>
    </submittedName>
</protein>
<evidence type="ECO:0000256" key="1">
    <source>
        <dbReference type="PROSITE-ProRule" id="PRU00047"/>
    </source>
</evidence>
<keyword evidence="1" id="KW-0479">Metal-binding</keyword>
<feature type="compositionally biased region" description="Polar residues" evidence="2">
    <location>
        <begin position="333"/>
        <end position="345"/>
    </location>
</feature>
<accession>A0A9W6XS10</accession>
<feature type="region of interest" description="Disordered" evidence="2">
    <location>
        <begin position="64"/>
        <end position="164"/>
    </location>
</feature>
<gene>
    <name evidence="4" type="ORF">Pfra01_001639000</name>
</gene>
<feature type="compositionally biased region" description="Polar residues" evidence="2">
    <location>
        <begin position="401"/>
        <end position="418"/>
    </location>
</feature>
<feature type="domain" description="CCHC-type" evidence="3">
    <location>
        <begin position="432"/>
        <end position="447"/>
    </location>
</feature>
<dbReference type="InterPro" id="IPR001878">
    <property type="entry name" value="Znf_CCHC"/>
</dbReference>
<evidence type="ECO:0000259" key="3">
    <source>
        <dbReference type="PROSITE" id="PS50158"/>
    </source>
</evidence>
<dbReference type="Pfam" id="PF00098">
    <property type="entry name" value="zf-CCHC"/>
    <property type="match status" value="2"/>
</dbReference>
<dbReference type="GO" id="GO:0003676">
    <property type="term" value="F:nucleic acid binding"/>
    <property type="evidence" value="ECO:0007669"/>
    <property type="project" value="InterPro"/>
</dbReference>
<dbReference type="GO" id="GO:0008270">
    <property type="term" value="F:zinc ion binding"/>
    <property type="evidence" value="ECO:0007669"/>
    <property type="project" value="UniProtKB-KW"/>
</dbReference>
<feature type="compositionally biased region" description="Basic residues" evidence="2">
    <location>
        <begin position="149"/>
        <end position="164"/>
    </location>
</feature>
<dbReference type="OrthoDB" id="120414at2759"/>
<dbReference type="SUPFAM" id="SSF57756">
    <property type="entry name" value="Retrovirus zinc finger-like domains"/>
    <property type="match status" value="1"/>
</dbReference>
<dbReference type="SMART" id="SM00343">
    <property type="entry name" value="ZnF_C2HC"/>
    <property type="match status" value="2"/>
</dbReference>
<evidence type="ECO:0000313" key="5">
    <source>
        <dbReference type="Proteomes" id="UP001165121"/>
    </source>
</evidence>
<dbReference type="AlphaFoldDB" id="A0A9W6XS10"/>